<dbReference type="Proteomes" id="UP000236845">
    <property type="component" value="Unassembled WGS sequence"/>
</dbReference>
<accession>A0A2H0YQU6</accession>
<reference evidence="2" key="1">
    <citation type="submission" date="2017-09" db="EMBL/GenBank/DDBJ databases">
        <title>Depth-based differentiation of microbial function through sediment-hosted aquifers and enrichment of novel symbionts in the deep terrestrial subsurface.</title>
        <authorList>
            <person name="Probst A.J."/>
            <person name="Ladd B."/>
            <person name="Jarett J.K."/>
            <person name="Geller-Mcgrath D.E."/>
            <person name="Sieber C.M.K."/>
            <person name="Emerson J.B."/>
            <person name="Anantharaman K."/>
            <person name="Thomas B.C."/>
            <person name="Malmstrom R."/>
            <person name="Stieglmeier M."/>
            <person name="Klingl A."/>
            <person name="Woyke T."/>
            <person name="Ryan C.M."/>
            <person name="Banfield J.F."/>
        </authorList>
    </citation>
    <scope>NUCLEOTIDE SEQUENCE [LARGE SCALE GENOMIC DNA]</scope>
</reference>
<organism evidence="1 2">
    <name type="scientific">Candidatus Kerfeldbacteria bacterium CG08_land_8_20_14_0_20_43_14</name>
    <dbReference type="NCBI Taxonomy" id="2014246"/>
    <lineage>
        <taxon>Bacteria</taxon>
        <taxon>Candidatus Kerfeldiibacteriota</taxon>
    </lineage>
</organism>
<evidence type="ECO:0000313" key="2">
    <source>
        <dbReference type="Proteomes" id="UP000236845"/>
    </source>
</evidence>
<dbReference type="EMBL" id="PEXW01000020">
    <property type="protein sequence ID" value="PIS40871.1"/>
    <property type="molecule type" value="Genomic_DNA"/>
</dbReference>
<comment type="caution">
    <text evidence="1">The sequence shown here is derived from an EMBL/GenBank/DDBJ whole genome shotgun (WGS) entry which is preliminary data.</text>
</comment>
<name>A0A2H0YQU6_9BACT</name>
<dbReference type="AlphaFoldDB" id="A0A2H0YQU6"/>
<sequence length="150" mass="16100">MEKMHYATPVALVLTFIFVFLLGIFFVWTIGNASDGFGQNLASFQQKDKDMITSVYTNSAWAASKGCLVAFVQADNSSILTDAKKTADQKVTDIVAKYDATKLQDLNSKVATCAGKSIPASWGGAIYVNITKTVGTGDFSVENIANLLAK</sequence>
<evidence type="ECO:0000313" key="1">
    <source>
        <dbReference type="EMBL" id="PIS40871.1"/>
    </source>
</evidence>
<protein>
    <submittedName>
        <fullName evidence="1">Uncharacterized protein</fullName>
    </submittedName>
</protein>
<proteinExistence type="predicted"/>
<gene>
    <name evidence="1" type="ORF">COT26_01040</name>
</gene>